<dbReference type="CDD" id="cd08645">
    <property type="entry name" value="FMT_core_GART"/>
    <property type="match status" value="1"/>
</dbReference>
<comment type="caution">
    <text evidence="6">The sequence shown here is derived from an EMBL/GenBank/DDBJ whole genome shotgun (WGS) entry which is preliminary data.</text>
</comment>
<protein>
    <recommendedName>
        <fullName evidence="4">Phosphoribosylglycinamide formyltransferase</fullName>
        <ecNumber evidence="4">2.1.2.2</ecNumber>
    </recommendedName>
    <alternativeName>
        <fullName evidence="4">5'-phosphoribosylglycinamide transformylase</fullName>
    </alternativeName>
    <alternativeName>
        <fullName evidence="4">GAR transformylase</fullName>
        <shortName evidence="4">GART</shortName>
    </alternativeName>
</protein>
<accession>A0ABQ5V632</accession>
<gene>
    <name evidence="4 6" type="primary">purN</name>
    <name evidence="6" type="ORF">GCM10007854_29960</name>
</gene>
<dbReference type="InterPro" id="IPR036477">
    <property type="entry name" value="Formyl_transf_N_sf"/>
</dbReference>
<evidence type="ECO:0000256" key="1">
    <source>
        <dbReference type="ARBA" id="ARBA00005054"/>
    </source>
</evidence>
<dbReference type="NCBIfam" id="TIGR00639">
    <property type="entry name" value="PurN"/>
    <property type="match status" value="1"/>
</dbReference>
<dbReference type="EMBL" id="BSNJ01000009">
    <property type="protein sequence ID" value="GLQ22041.1"/>
    <property type="molecule type" value="Genomic_DNA"/>
</dbReference>
<dbReference type="PANTHER" id="PTHR43369:SF2">
    <property type="entry name" value="PHOSPHORIBOSYLGLYCINAMIDE FORMYLTRANSFERASE"/>
    <property type="match status" value="1"/>
</dbReference>
<feature type="binding site" evidence="4">
    <location>
        <position position="68"/>
    </location>
    <ligand>
        <name>(6R)-10-formyltetrahydrofolate</name>
        <dbReference type="ChEBI" id="CHEBI:195366"/>
    </ligand>
</feature>
<keyword evidence="3 4" id="KW-0658">Purine biosynthesis</keyword>
<dbReference type="HAMAP" id="MF_01930">
    <property type="entry name" value="PurN"/>
    <property type="match status" value="1"/>
</dbReference>
<keyword evidence="7" id="KW-1185">Reference proteome</keyword>
<comment type="pathway">
    <text evidence="1 4">Purine metabolism; IMP biosynthesis via de novo pathway; N(2)-formyl-N(1)-(5-phospho-D-ribosyl)glycinamide from N(1)-(5-phospho-D-ribosyl)glycinamide (10-formyl THF route): step 1/1.</text>
</comment>
<name>A0ABQ5V632_9PROT</name>
<dbReference type="InterPro" id="IPR002376">
    <property type="entry name" value="Formyl_transf_N"/>
</dbReference>
<dbReference type="EC" id="2.1.2.2" evidence="4"/>
<evidence type="ECO:0000256" key="3">
    <source>
        <dbReference type="ARBA" id="ARBA00022755"/>
    </source>
</evidence>
<evidence type="ECO:0000259" key="5">
    <source>
        <dbReference type="Pfam" id="PF00551"/>
    </source>
</evidence>
<evidence type="ECO:0000256" key="2">
    <source>
        <dbReference type="ARBA" id="ARBA00022679"/>
    </source>
</evidence>
<dbReference type="RefSeq" id="WP_284374238.1">
    <property type="nucleotide sequence ID" value="NZ_BSNJ01000009.1"/>
</dbReference>
<dbReference type="Gene3D" id="3.40.50.170">
    <property type="entry name" value="Formyl transferase, N-terminal domain"/>
    <property type="match status" value="1"/>
</dbReference>
<comment type="caution">
    <text evidence="4">Lacks conserved residue(s) required for the propagation of feature annotation.</text>
</comment>
<comment type="function">
    <text evidence="4">Catalyzes the transfer of a formyl group from 10-formyltetrahydrofolate to 5-phospho-ribosyl-glycinamide (GAR), producing 5-phospho-ribosyl-N-formylglycinamide (FGAR) and tetrahydrofolate.</text>
</comment>
<keyword evidence="2 4" id="KW-0808">Transferase</keyword>
<dbReference type="Pfam" id="PF00551">
    <property type="entry name" value="Formyl_trans_N"/>
    <property type="match status" value="1"/>
</dbReference>
<proteinExistence type="inferred from homology"/>
<comment type="similarity">
    <text evidence="4">Belongs to the GART family.</text>
</comment>
<feature type="active site" description="Proton donor" evidence="4">
    <location>
        <position position="112"/>
    </location>
</feature>
<dbReference type="InterPro" id="IPR004607">
    <property type="entry name" value="GART"/>
</dbReference>
<reference evidence="6" key="2">
    <citation type="submission" date="2023-01" db="EMBL/GenBank/DDBJ databases">
        <title>Draft genome sequence of Algimonas porphyrae strain NBRC 108216.</title>
        <authorList>
            <person name="Sun Q."/>
            <person name="Mori K."/>
        </authorList>
    </citation>
    <scope>NUCLEOTIDE SEQUENCE</scope>
    <source>
        <strain evidence="6">NBRC 108216</strain>
    </source>
</reference>
<feature type="domain" description="Formyl transferase N-terminal" evidence="5">
    <location>
        <begin position="6"/>
        <end position="185"/>
    </location>
</feature>
<dbReference type="PANTHER" id="PTHR43369">
    <property type="entry name" value="PHOSPHORIBOSYLGLYCINAMIDE FORMYLTRANSFERASE"/>
    <property type="match status" value="1"/>
</dbReference>
<sequence length="193" mass="21373">MTRRVRTAVLISGRGSNMMALLAAARADDYPADIQLVISNRPEADGLRKADAAGVTAIAIDHKDFDTREAFERELDAALRAHKIDFVACAGFMRVLTEWFVSRWEGRLINIHPSLLPKYKGLHTHKRAIEAGDAEGGASVHWVATEVDGGDIIDHEAVQIEADETPESLANKVLKRELVLYPRALNKVLMGWH</sequence>
<feature type="site" description="Raises pKa of active site His" evidence="4">
    <location>
        <position position="148"/>
    </location>
</feature>
<feature type="binding site" evidence="4">
    <location>
        <position position="110"/>
    </location>
    <ligand>
        <name>(6R)-10-formyltetrahydrofolate</name>
        <dbReference type="ChEBI" id="CHEBI:195366"/>
    </ligand>
</feature>
<evidence type="ECO:0000256" key="4">
    <source>
        <dbReference type="HAMAP-Rule" id="MF_01930"/>
    </source>
</evidence>
<dbReference type="SUPFAM" id="SSF53328">
    <property type="entry name" value="Formyltransferase"/>
    <property type="match status" value="1"/>
</dbReference>
<comment type="catalytic activity">
    <reaction evidence="4">
        <text>N(1)-(5-phospho-beta-D-ribosyl)glycinamide + (6R)-10-formyltetrahydrofolate = N(2)-formyl-N(1)-(5-phospho-beta-D-ribosyl)glycinamide + (6S)-5,6,7,8-tetrahydrofolate + H(+)</text>
        <dbReference type="Rhea" id="RHEA:15053"/>
        <dbReference type="ChEBI" id="CHEBI:15378"/>
        <dbReference type="ChEBI" id="CHEBI:57453"/>
        <dbReference type="ChEBI" id="CHEBI:143788"/>
        <dbReference type="ChEBI" id="CHEBI:147286"/>
        <dbReference type="ChEBI" id="CHEBI:195366"/>
        <dbReference type="EC" id="2.1.2.2"/>
    </reaction>
</comment>
<organism evidence="6 7">
    <name type="scientific">Algimonas porphyrae</name>
    <dbReference type="NCBI Taxonomy" id="1128113"/>
    <lineage>
        <taxon>Bacteria</taxon>
        <taxon>Pseudomonadati</taxon>
        <taxon>Pseudomonadota</taxon>
        <taxon>Alphaproteobacteria</taxon>
        <taxon>Maricaulales</taxon>
        <taxon>Robiginitomaculaceae</taxon>
        <taxon>Algimonas</taxon>
    </lineage>
</organism>
<evidence type="ECO:0000313" key="6">
    <source>
        <dbReference type="EMBL" id="GLQ22041.1"/>
    </source>
</evidence>
<evidence type="ECO:0000313" key="7">
    <source>
        <dbReference type="Proteomes" id="UP001161390"/>
    </source>
</evidence>
<reference evidence="6" key="1">
    <citation type="journal article" date="2014" name="Int. J. Syst. Evol. Microbiol.">
        <title>Complete genome of a new Firmicutes species belonging to the dominant human colonic microbiota ('Ruminococcus bicirculans') reveals two chromosomes and a selective capacity to utilize plant glucans.</title>
        <authorList>
            <consortium name="NISC Comparative Sequencing Program"/>
            <person name="Wegmann U."/>
            <person name="Louis P."/>
            <person name="Goesmann A."/>
            <person name="Henrissat B."/>
            <person name="Duncan S.H."/>
            <person name="Flint H.J."/>
        </authorList>
    </citation>
    <scope>NUCLEOTIDE SEQUENCE</scope>
    <source>
        <strain evidence="6">NBRC 108216</strain>
    </source>
</reference>
<dbReference type="Proteomes" id="UP001161390">
    <property type="component" value="Unassembled WGS sequence"/>
</dbReference>
<feature type="binding site" evidence="4">
    <location>
        <begin position="15"/>
        <end position="17"/>
    </location>
    <ligand>
        <name>N(1)-(5-phospho-beta-D-ribosyl)glycinamide</name>
        <dbReference type="ChEBI" id="CHEBI:143788"/>
    </ligand>
</feature>